<dbReference type="PANTHER" id="PTHR22770">
    <property type="entry name" value="UBIQUITIN CONJUGATING ENZYME 7 INTERACTING PROTEIN-RELATED"/>
    <property type="match status" value="1"/>
</dbReference>
<dbReference type="STRING" id="857342.A0A2T3API9"/>
<proteinExistence type="predicted"/>
<evidence type="ECO:0000256" key="7">
    <source>
        <dbReference type="ARBA" id="ARBA00022833"/>
    </source>
</evidence>
<keyword evidence="6" id="KW-0833">Ubl conjugation pathway</keyword>
<dbReference type="InterPro" id="IPR013083">
    <property type="entry name" value="Znf_RING/FYVE/PHD"/>
</dbReference>
<dbReference type="SUPFAM" id="SSF57850">
    <property type="entry name" value="RING/U-box"/>
    <property type="match status" value="3"/>
</dbReference>
<dbReference type="Gene3D" id="3.30.40.10">
    <property type="entry name" value="Zinc/RING finger domain, C3HC4 (zinc finger)"/>
    <property type="match status" value="1"/>
</dbReference>
<evidence type="ECO:0000313" key="13">
    <source>
        <dbReference type="Proteomes" id="UP000241818"/>
    </source>
</evidence>
<dbReference type="PROSITE" id="PS50103">
    <property type="entry name" value="ZF_C3H1"/>
    <property type="match status" value="3"/>
</dbReference>
<dbReference type="GO" id="GO:0008270">
    <property type="term" value="F:zinc ion binding"/>
    <property type="evidence" value="ECO:0007669"/>
    <property type="project" value="UniProtKB-KW"/>
</dbReference>
<dbReference type="OrthoDB" id="10009520at2759"/>
<evidence type="ECO:0000256" key="6">
    <source>
        <dbReference type="ARBA" id="ARBA00022786"/>
    </source>
</evidence>
<keyword evidence="2" id="KW-0808">Transferase</keyword>
<feature type="domain" description="RING-type" evidence="11">
    <location>
        <begin position="631"/>
        <end position="849"/>
    </location>
</feature>
<dbReference type="GO" id="GO:0000151">
    <property type="term" value="C:ubiquitin ligase complex"/>
    <property type="evidence" value="ECO:0007669"/>
    <property type="project" value="TreeGrafter"/>
</dbReference>
<evidence type="ECO:0000259" key="10">
    <source>
        <dbReference type="PROSITE" id="PS50103"/>
    </source>
</evidence>
<dbReference type="PANTHER" id="PTHR22770:SF13">
    <property type="entry name" value="RING-TYPE DOMAIN-CONTAINING PROTEIN"/>
    <property type="match status" value="1"/>
</dbReference>
<dbReference type="CDD" id="cd00590">
    <property type="entry name" value="RRM_SF"/>
    <property type="match status" value="1"/>
</dbReference>
<dbReference type="Gene3D" id="1.20.120.1750">
    <property type="match status" value="1"/>
</dbReference>
<protein>
    <recommendedName>
        <fullName evidence="14">RING-type E3 ubiquitin transferase</fullName>
    </recommendedName>
</protein>
<dbReference type="AlphaFoldDB" id="A0A2T3API9"/>
<name>A0A2T3API9_AMORE</name>
<feature type="domain" description="C3H1-type" evidence="10">
    <location>
        <begin position="57"/>
        <end position="84"/>
    </location>
</feature>
<dbReference type="InterPro" id="IPR041367">
    <property type="entry name" value="Znf-CCCH_4"/>
</dbReference>
<evidence type="ECO:0000256" key="1">
    <source>
        <dbReference type="ARBA" id="ARBA00004906"/>
    </source>
</evidence>
<dbReference type="PROSITE" id="PS51873">
    <property type="entry name" value="TRIAD"/>
    <property type="match status" value="1"/>
</dbReference>
<dbReference type="CDD" id="cd22585">
    <property type="entry name" value="Rcat_RBR_DEAH12-like"/>
    <property type="match status" value="1"/>
</dbReference>
<feature type="zinc finger region" description="C3H1-type" evidence="8">
    <location>
        <begin position="109"/>
        <end position="136"/>
    </location>
</feature>
<keyword evidence="4" id="KW-0677">Repeat</keyword>
<accession>A0A2T3API9</accession>
<feature type="domain" description="C3H1-type" evidence="10">
    <location>
        <begin position="109"/>
        <end position="136"/>
    </location>
</feature>
<feature type="zinc finger region" description="C3H1-type" evidence="8">
    <location>
        <begin position="1"/>
        <end position="25"/>
    </location>
</feature>
<dbReference type="Pfam" id="PF18044">
    <property type="entry name" value="zf-CCCH_4"/>
    <property type="match status" value="3"/>
</dbReference>
<feature type="zinc finger region" description="C3H1-type" evidence="8">
    <location>
        <begin position="57"/>
        <end position="84"/>
    </location>
</feature>
<dbReference type="GO" id="GO:0004842">
    <property type="term" value="F:ubiquitin-protein transferase activity"/>
    <property type="evidence" value="ECO:0007669"/>
    <property type="project" value="TreeGrafter"/>
</dbReference>
<evidence type="ECO:0000256" key="9">
    <source>
        <dbReference type="SAM" id="MobiDB-lite"/>
    </source>
</evidence>
<feature type="compositionally biased region" description="Polar residues" evidence="9">
    <location>
        <begin position="32"/>
        <end position="41"/>
    </location>
</feature>
<organism evidence="12 13">
    <name type="scientific">Amorphotheca resinae ATCC 22711</name>
    <dbReference type="NCBI Taxonomy" id="857342"/>
    <lineage>
        <taxon>Eukaryota</taxon>
        <taxon>Fungi</taxon>
        <taxon>Dikarya</taxon>
        <taxon>Ascomycota</taxon>
        <taxon>Pezizomycotina</taxon>
        <taxon>Leotiomycetes</taxon>
        <taxon>Helotiales</taxon>
        <taxon>Amorphothecaceae</taxon>
        <taxon>Amorphotheca</taxon>
    </lineage>
</organism>
<dbReference type="GO" id="GO:0043161">
    <property type="term" value="P:proteasome-mediated ubiquitin-dependent protein catabolic process"/>
    <property type="evidence" value="ECO:0007669"/>
    <property type="project" value="TreeGrafter"/>
</dbReference>
<evidence type="ECO:0000256" key="8">
    <source>
        <dbReference type="PROSITE-ProRule" id="PRU00723"/>
    </source>
</evidence>
<dbReference type="InterPro" id="IPR002867">
    <property type="entry name" value="IBR_dom"/>
</dbReference>
<evidence type="ECO:0000256" key="3">
    <source>
        <dbReference type="ARBA" id="ARBA00022723"/>
    </source>
</evidence>
<evidence type="ECO:0000313" key="12">
    <source>
        <dbReference type="EMBL" id="PSS06920.1"/>
    </source>
</evidence>
<reference evidence="12 13" key="1">
    <citation type="journal article" date="2018" name="New Phytol.">
        <title>Comparative genomics and transcriptomics depict ericoid mycorrhizal fungi as versatile saprotrophs and plant mutualists.</title>
        <authorList>
            <person name="Martino E."/>
            <person name="Morin E."/>
            <person name="Grelet G.A."/>
            <person name="Kuo A."/>
            <person name="Kohler A."/>
            <person name="Daghino S."/>
            <person name="Barry K.W."/>
            <person name="Cichocki N."/>
            <person name="Clum A."/>
            <person name="Dockter R.B."/>
            <person name="Hainaut M."/>
            <person name="Kuo R.C."/>
            <person name="LaButti K."/>
            <person name="Lindahl B.D."/>
            <person name="Lindquist E.A."/>
            <person name="Lipzen A."/>
            <person name="Khouja H.R."/>
            <person name="Magnuson J."/>
            <person name="Murat C."/>
            <person name="Ohm R.A."/>
            <person name="Singer S.W."/>
            <person name="Spatafora J.W."/>
            <person name="Wang M."/>
            <person name="Veneault-Fourrey C."/>
            <person name="Henrissat B."/>
            <person name="Grigoriev I.V."/>
            <person name="Martin F.M."/>
            <person name="Perotto S."/>
        </authorList>
    </citation>
    <scope>NUCLEOTIDE SEQUENCE [LARGE SCALE GENOMIC DNA]</scope>
    <source>
        <strain evidence="12 13">ATCC 22711</strain>
    </source>
</reference>
<feature type="domain" description="C3H1-type" evidence="10">
    <location>
        <begin position="1"/>
        <end position="25"/>
    </location>
</feature>
<dbReference type="InterPro" id="IPR000571">
    <property type="entry name" value="Znf_CCCH"/>
</dbReference>
<dbReference type="GO" id="GO:0043130">
    <property type="term" value="F:ubiquitin binding"/>
    <property type="evidence" value="ECO:0007669"/>
    <property type="project" value="TreeGrafter"/>
</dbReference>
<keyword evidence="7 8" id="KW-0862">Zinc</keyword>
<dbReference type="InterPro" id="IPR051628">
    <property type="entry name" value="LUBAC_E3_Ligases"/>
</dbReference>
<dbReference type="InterPro" id="IPR044066">
    <property type="entry name" value="TRIAD_supradom"/>
</dbReference>
<dbReference type="Gene3D" id="3.30.1370.210">
    <property type="match status" value="1"/>
</dbReference>
<evidence type="ECO:0000259" key="11">
    <source>
        <dbReference type="PROSITE" id="PS51873"/>
    </source>
</evidence>
<dbReference type="SUPFAM" id="SSF90229">
    <property type="entry name" value="CCCH zinc finger"/>
    <property type="match status" value="2"/>
</dbReference>
<gene>
    <name evidence="12" type="ORF">M430DRAFT_61965</name>
</gene>
<dbReference type="Pfam" id="PF22191">
    <property type="entry name" value="IBR_1"/>
    <property type="match status" value="1"/>
</dbReference>
<sequence>MALCWFFLQGRCTYGSSCRNIHEVPTREDSDLANSPSTSDPNVVHDATSRTIGRQKDSGRVHCRFFLEDRCVFGSSCKYLHETDSDEQGKISKLLKTLVLDGPSDKKNQQSLLPCRYFPSGTCRNGDACRFQHVVHSDNHLSRNDEENHAIANSFSKDFPGATVTFKKGLEISSVKLPSDCSSIQLVDLPTDAKPHAVVEILAGFGFIVLESAIQIKPMGRSGSLATIRFNDLQSARLVVQKFEKAFGSNRGELSIKAILIPSKFGNRLSLNSVTCSWRRPSKMARLWYDNFDEAYAAKNALERHPNILGRKFEIIGPDLDNCAARLDVTGLDPTTEERHFNEILTLVHRPQTITLKKPPCILSDEESREVVETLLRDVGTMESFWLRETAADSKWIRATVTFIDQDSAIQAVKKLHNTRVPKFGSRLFVSRIISVKYYVSNKIVDAIQTRLDQISRIAREVDKTQLKIYTNEDRPFTTIRISGENAKPVADIKVIVERLIDGNVLMNGESALWNVWFSTRDALDYFSELSKEKNVYIYRDARKCQLRLFGCSAASQSAIERILITRVESNNKDMPTTKPELSILFKVIFGGIQKLRGKLNNPDTLNRSENSRSTSVYSSTKDLETTRAPLMSDCSICWCPATEPIQPSCGHTYCRDCFHGAAESAVDNLPFHCFGQKGECDHIFTIQELRDILPFAKFEKLLRDAFDAHIRTHPEALQHCPTPDCPSVYRPTEDGTAFTCHTCLTTICTTCNVRWHEGMACAEWKEFHADGGMEALRRYKEEHDVRDCPKCKAGIEKDAGCMHMQCENCKVHICWFCMQVFEVREEDGLAECYAHMTETHGSIYDPLDRNYLDMDDDDDFRDLD</sequence>
<dbReference type="RefSeq" id="XP_024716576.1">
    <property type="nucleotide sequence ID" value="XM_024868955.1"/>
</dbReference>
<dbReference type="InterPro" id="IPR036855">
    <property type="entry name" value="Znf_CCCH_sf"/>
</dbReference>
<dbReference type="GeneID" id="36577036"/>
<evidence type="ECO:0000256" key="4">
    <source>
        <dbReference type="ARBA" id="ARBA00022737"/>
    </source>
</evidence>
<dbReference type="Gene3D" id="4.10.1000.10">
    <property type="entry name" value="Zinc finger, CCCH-type"/>
    <property type="match status" value="1"/>
</dbReference>
<feature type="region of interest" description="Disordered" evidence="9">
    <location>
        <begin position="27"/>
        <end position="47"/>
    </location>
</feature>
<dbReference type="SMART" id="SM00647">
    <property type="entry name" value="IBR"/>
    <property type="match status" value="2"/>
</dbReference>
<dbReference type="Proteomes" id="UP000241818">
    <property type="component" value="Unassembled WGS sequence"/>
</dbReference>
<keyword evidence="5 8" id="KW-0863">Zinc-finger</keyword>
<evidence type="ECO:0000256" key="2">
    <source>
        <dbReference type="ARBA" id="ARBA00022679"/>
    </source>
</evidence>
<dbReference type="Pfam" id="PF01485">
    <property type="entry name" value="IBR"/>
    <property type="match status" value="1"/>
</dbReference>
<dbReference type="GO" id="GO:0097039">
    <property type="term" value="P:protein linear polyubiquitination"/>
    <property type="evidence" value="ECO:0007669"/>
    <property type="project" value="TreeGrafter"/>
</dbReference>
<dbReference type="EMBL" id="KZ679019">
    <property type="protein sequence ID" value="PSS06920.1"/>
    <property type="molecule type" value="Genomic_DNA"/>
</dbReference>
<keyword evidence="13" id="KW-1185">Reference proteome</keyword>
<evidence type="ECO:0008006" key="14">
    <source>
        <dbReference type="Google" id="ProtNLM"/>
    </source>
</evidence>
<evidence type="ECO:0000256" key="5">
    <source>
        <dbReference type="ARBA" id="ARBA00022771"/>
    </source>
</evidence>
<dbReference type="InParanoid" id="A0A2T3API9"/>
<comment type="pathway">
    <text evidence="1">Protein modification; protein ubiquitination.</text>
</comment>
<dbReference type="SMART" id="SM00356">
    <property type="entry name" value="ZnF_C3H1"/>
    <property type="match status" value="3"/>
</dbReference>
<keyword evidence="3 8" id="KW-0479">Metal-binding</keyword>